<dbReference type="InterPro" id="IPR025660">
    <property type="entry name" value="Pept_his_AS"/>
</dbReference>
<dbReference type="InterPro" id="IPR000169">
    <property type="entry name" value="Pept_cys_AS"/>
</dbReference>
<evidence type="ECO:0000259" key="9">
    <source>
        <dbReference type="SMART" id="SM00848"/>
    </source>
</evidence>
<dbReference type="SMART" id="SM00848">
    <property type="entry name" value="Inhibitor_I29"/>
    <property type="match status" value="1"/>
</dbReference>
<keyword evidence="11" id="KW-1185">Reference proteome</keyword>
<dbReference type="Pfam" id="PF08246">
    <property type="entry name" value="Inhibitor_I29"/>
    <property type="match status" value="1"/>
</dbReference>
<proteinExistence type="inferred from homology"/>
<dbReference type="InterPro" id="IPR000668">
    <property type="entry name" value="Peptidase_C1A_C"/>
</dbReference>
<name>A0A151RI76_CAJCA</name>
<dbReference type="PRINTS" id="PR00705">
    <property type="entry name" value="PAPAIN"/>
</dbReference>
<dbReference type="SMART" id="SM00645">
    <property type="entry name" value="Pept_C1"/>
    <property type="match status" value="1"/>
</dbReference>
<evidence type="ECO:0000313" key="11">
    <source>
        <dbReference type="Proteomes" id="UP000075243"/>
    </source>
</evidence>
<evidence type="ECO:0000256" key="3">
    <source>
        <dbReference type="ARBA" id="ARBA00022801"/>
    </source>
</evidence>
<dbReference type="PROSITE" id="PS00640">
    <property type="entry name" value="THIOL_PROTEASE_ASN"/>
    <property type="match status" value="1"/>
</dbReference>
<feature type="domain" description="Peptidase C1A papain C-terminal" evidence="8">
    <location>
        <begin position="96"/>
        <end position="312"/>
    </location>
</feature>
<keyword evidence="7" id="KW-0325">Glycoprotein</keyword>
<dbReference type="Gramene" id="C.cajan_35269.t">
    <property type="protein sequence ID" value="C.cajan_35269.t"/>
    <property type="gene ID" value="C.cajan_35269"/>
</dbReference>
<dbReference type="PROSITE" id="PS00139">
    <property type="entry name" value="THIOL_PROTEASE_CYS"/>
    <property type="match status" value="1"/>
</dbReference>
<dbReference type="Gene3D" id="3.90.70.10">
    <property type="entry name" value="Cysteine proteinases"/>
    <property type="match status" value="1"/>
</dbReference>
<keyword evidence="2" id="KW-0645">Protease</keyword>
<dbReference type="GO" id="GO:0006508">
    <property type="term" value="P:proteolysis"/>
    <property type="evidence" value="ECO:0007669"/>
    <property type="project" value="UniProtKB-KW"/>
</dbReference>
<feature type="domain" description="Cathepsin propeptide inhibitor" evidence="9">
    <location>
        <begin position="38"/>
        <end position="88"/>
    </location>
</feature>
<dbReference type="STRING" id="3821.A0A151RI76"/>
<evidence type="ECO:0000256" key="1">
    <source>
        <dbReference type="ARBA" id="ARBA00008455"/>
    </source>
</evidence>
<dbReference type="EMBL" id="KQ483723">
    <property type="protein sequence ID" value="KYP42304.1"/>
    <property type="molecule type" value="Genomic_DNA"/>
</dbReference>
<dbReference type="OMA" id="NDAFRYX"/>
<dbReference type="PROSITE" id="PS00639">
    <property type="entry name" value="THIOL_PROTEASE_HIS"/>
    <property type="match status" value="1"/>
</dbReference>
<dbReference type="CDD" id="cd02248">
    <property type="entry name" value="Peptidase_C1A"/>
    <property type="match status" value="1"/>
</dbReference>
<dbReference type="PANTHER" id="PTHR12411">
    <property type="entry name" value="CYSTEINE PROTEASE FAMILY C1-RELATED"/>
    <property type="match status" value="1"/>
</dbReference>
<evidence type="ECO:0000256" key="5">
    <source>
        <dbReference type="ARBA" id="ARBA00023145"/>
    </source>
</evidence>
<keyword evidence="4" id="KW-0788">Thiol protease</keyword>
<evidence type="ECO:0000313" key="10">
    <source>
        <dbReference type="EMBL" id="KYP42304.1"/>
    </source>
</evidence>
<organism evidence="10 11">
    <name type="scientific">Cajanus cajan</name>
    <name type="common">Pigeon pea</name>
    <name type="synonym">Cajanus indicus</name>
    <dbReference type="NCBI Taxonomy" id="3821"/>
    <lineage>
        <taxon>Eukaryota</taxon>
        <taxon>Viridiplantae</taxon>
        <taxon>Streptophyta</taxon>
        <taxon>Embryophyta</taxon>
        <taxon>Tracheophyta</taxon>
        <taxon>Spermatophyta</taxon>
        <taxon>Magnoliopsida</taxon>
        <taxon>eudicotyledons</taxon>
        <taxon>Gunneridae</taxon>
        <taxon>Pentapetalae</taxon>
        <taxon>rosids</taxon>
        <taxon>fabids</taxon>
        <taxon>Fabales</taxon>
        <taxon>Fabaceae</taxon>
        <taxon>Papilionoideae</taxon>
        <taxon>50 kb inversion clade</taxon>
        <taxon>NPAAA clade</taxon>
        <taxon>indigoferoid/millettioid clade</taxon>
        <taxon>Phaseoleae</taxon>
        <taxon>Cajanus</taxon>
    </lineage>
</organism>
<dbReference type="Pfam" id="PF00112">
    <property type="entry name" value="Peptidase_C1"/>
    <property type="match status" value="1"/>
</dbReference>
<evidence type="ECO:0000256" key="7">
    <source>
        <dbReference type="ARBA" id="ARBA00023180"/>
    </source>
</evidence>
<dbReference type="AlphaFoldDB" id="A0A151RI76"/>
<dbReference type="FunFam" id="3.90.70.10:FF:000204">
    <property type="entry name" value="Papain"/>
    <property type="match status" value="1"/>
</dbReference>
<dbReference type="InterPro" id="IPR039417">
    <property type="entry name" value="Peptidase_C1A_papain-like"/>
</dbReference>
<reference evidence="10" key="1">
    <citation type="journal article" date="2012" name="Nat. Biotechnol.">
        <title>Draft genome sequence of pigeonpea (Cajanus cajan), an orphan legume crop of resource-poor farmers.</title>
        <authorList>
            <person name="Varshney R.K."/>
            <person name="Chen W."/>
            <person name="Li Y."/>
            <person name="Bharti A.K."/>
            <person name="Saxena R.K."/>
            <person name="Schlueter J.A."/>
            <person name="Donoghue M.T."/>
            <person name="Azam S."/>
            <person name="Fan G."/>
            <person name="Whaley A.M."/>
            <person name="Farmer A.D."/>
            <person name="Sheridan J."/>
            <person name="Iwata A."/>
            <person name="Tuteja R."/>
            <person name="Penmetsa R.V."/>
            <person name="Wu W."/>
            <person name="Upadhyaya H.D."/>
            <person name="Yang S.P."/>
            <person name="Shah T."/>
            <person name="Saxena K.B."/>
            <person name="Michael T."/>
            <person name="McCombie W.R."/>
            <person name="Yang B."/>
            <person name="Zhang G."/>
            <person name="Yang H."/>
            <person name="Wang J."/>
            <person name="Spillane C."/>
            <person name="Cook D.R."/>
            <person name="May G.D."/>
            <person name="Xu X."/>
            <person name="Jackson S.A."/>
        </authorList>
    </citation>
    <scope>NUCLEOTIDE SEQUENCE [LARGE SCALE GENOMIC DNA]</scope>
</reference>
<comment type="similarity">
    <text evidence="1">Belongs to the peptidase C1 family.</text>
</comment>
<dbReference type="Proteomes" id="UP000075243">
    <property type="component" value="Unassembled WGS sequence"/>
</dbReference>
<evidence type="ECO:0000256" key="4">
    <source>
        <dbReference type="ARBA" id="ARBA00022807"/>
    </source>
</evidence>
<evidence type="ECO:0000256" key="2">
    <source>
        <dbReference type="ARBA" id="ARBA00022670"/>
    </source>
</evidence>
<protein>
    <submittedName>
        <fullName evidence="10">Cysteine proteinase RD21a</fullName>
    </submittedName>
</protein>
<dbReference type="InterPro" id="IPR025661">
    <property type="entry name" value="Pept_asp_AS"/>
</dbReference>
<accession>A0A151RI76</accession>
<sequence>MVLAVSSALEMSIISYDRSHAGKSGWRSNEIEEVMSVYEKWLVKHGKVYNSRSENKKRFEIFKDNLKFIDQHNAEKRTYKVGPNRKRYAPRVGDNLPESVDWRKEGAVVGVKDQKECEGCWAFSAIAAVEGINKIVTSNLTTLSEQELLDCDRTVNAGCSGGLVDYAFEFIINNGGIDTEEDYPFQGADGICDQHKKNARVVTIDGYESVPAYDELALKKAVANQPVSVAIEAGGKEFQLYESGIFTGSCGTIIDHGVAAVGYGTENGIDYWIVKNSWGTGWGEAGYVRIERNIAGDTAGKCGIAILSFYPIKRGQNPNPLNPKPSALSLVKPPHVCDNSFSYIENSTCYLLLIKFIFLSGEWKFLKLPLAVTCCPHDYPICNVYAWTWHKSRNNPFGVKAMKRIPAKPHSEFTSRNKINLD</sequence>
<dbReference type="InterPro" id="IPR013201">
    <property type="entry name" value="Prot_inhib_I29"/>
</dbReference>
<gene>
    <name evidence="10" type="ORF">KK1_036296</name>
</gene>
<keyword evidence="6" id="KW-1015">Disulfide bond</keyword>
<keyword evidence="3" id="KW-0378">Hydrolase</keyword>
<dbReference type="InterPro" id="IPR038765">
    <property type="entry name" value="Papain-like_cys_pep_sf"/>
</dbReference>
<dbReference type="InterPro" id="IPR013128">
    <property type="entry name" value="Peptidase_C1A"/>
</dbReference>
<evidence type="ECO:0000256" key="6">
    <source>
        <dbReference type="ARBA" id="ARBA00023157"/>
    </source>
</evidence>
<keyword evidence="5" id="KW-0865">Zymogen</keyword>
<dbReference type="SUPFAM" id="SSF54001">
    <property type="entry name" value="Cysteine proteinases"/>
    <property type="match status" value="1"/>
</dbReference>
<dbReference type="GO" id="GO:0008234">
    <property type="term" value="F:cysteine-type peptidase activity"/>
    <property type="evidence" value="ECO:0007669"/>
    <property type="project" value="UniProtKB-KW"/>
</dbReference>
<evidence type="ECO:0000259" key="8">
    <source>
        <dbReference type="SMART" id="SM00645"/>
    </source>
</evidence>